<dbReference type="Pfam" id="PF00176">
    <property type="entry name" value="SNF2-rel_dom"/>
    <property type="match status" value="1"/>
</dbReference>
<dbReference type="PANTHER" id="PTHR10799">
    <property type="entry name" value="SNF2/RAD54 HELICASE FAMILY"/>
    <property type="match status" value="1"/>
</dbReference>
<proteinExistence type="predicted"/>
<protein>
    <submittedName>
        <fullName evidence="2">Chromatin remodeling complex ATPase</fullName>
    </submittedName>
</protein>
<dbReference type="Gene3D" id="3.40.50.300">
    <property type="entry name" value="P-loop containing nucleotide triphosphate hydrolases"/>
    <property type="match status" value="1"/>
</dbReference>
<feature type="domain" description="Helicase ATP-binding" evidence="1">
    <location>
        <begin position="16"/>
        <end position="180"/>
    </location>
</feature>
<sequence>MKLNRDDLHEFQNYGVDFIINKPISALMLECGLGKTITTLTAVSDLIYDYFEISKVLIIAPLRVGLTVWKQECDKWEQLKYLRCSIAVGSVSEREKALQSDADIYIINRENVEWLVKNYPFDFDMVVVDELSSFKSHRSKRFRALRKVRPKFDRIVGLTGTPAPNGLMDLWAEINLLDMGERLGRYITRYRDEYFKPDKRNGAIVYSYKPLPDAEERIYGKISDICVSMKAADYLEMPERVDNIVEVGMSDKETAMYKRLEKEMLLPFADGDIDAVNAASLSNKLLQLANGAVYDENGKVKKIHSRKLDALEGLIEAANGKSVLVYYSYKHDRDRISERFDVREIKDDKDISEWNAGKIQLAIAHPASCGHGLNLQSGGSTIIWFGLTWSLELYQQANARLYRQGQKNTVVIHHIITKGTVDEKVMTALKNKDIGQASLMEAIKARMEGIYK</sequence>
<dbReference type="SMART" id="SM00487">
    <property type="entry name" value="DEXDc"/>
    <property type="match status" value="1"/>
</dbReference>
<dbReference type="PROSITE" id="PS51192">
    <property type="entry name" value="HELICASE_ATP_BIND_1"/>
    <property type="match status" value="1"/>
</dbReference>
<name>A0A8S5U6F5_9CAUD</name>
<dbReference type="InterPro" id="IPR027417">
    <property type="entry name" value="P-loop_NTPase"/>
</dbReference>
<reference evidence="2" key="1">
    <citation type="journal article" date="2021" name="Proc. Natl. Acad. Sci. U.S.A.">
        <title>A Catalog of Tens of Thousands of Viruses from Human Metagenomes Reveals Hidden Associations with Chronic Diseases.</title>
        <authorList>
            <person name="Tisza M.J."/>
            <person name="Buck C.B."/>
        </authorList>
    </citation>
    <scope>NUCLEOTIDE SEQUENCE</scope>
    <source>
        <strain evidence="2">CtEJj1</strain>
    </source>
</reference>
<dbReference type="InterPro" id="IPR014001">
    <property type="entry name" value="Helicase_ATP-bd"/>
</dbReference>
<dbReference type="InterPro" id="IPR000330">
    <property type="entry name" value="SNF2_N"/>
</dbReference>
<dbReference type="InterPro" id="IPR038718">
    <property type="entry name" value="SNF2-like_sf"/>
</dbReference>
<organism evidence="2">
    <name type="scientific">Siphoviridae sp. ctEJj1</name>
    <dbReference type="NCBI Taxonomy" id="2825395"/>
    <lineage>
        <taxon>Viruses</taxon>
        <taxon>Duplodnaviria</taxon>
        <taxon>Heunggongvirae</taxon>
        <taxon>Uroviricota</taxon>
        <taxon>Caudoviricetes</taxon>
    </lineage>
</organism>
<evidence type="ECO:0000313" key="2">
    <source>
        <dbReference type="EMBL" id="DAF90064.1"/>
    </source>
</evidence>
<dbReference type="GO" id="GO:0005524">
    <property type="term" value="F:ATP binding"/>
    <property type="evidence" value="ECO:0007669"/>
    <property type="project" value="InterPro"/>
</dbReference>
<dbReference type="CDD" id="cd18013">
    <property type="entry name" value="DEXQc_bact_SNF2"/>
    <property type="match status" value="1"/>
</dbReference>
<dbReference type="EMBL" id="BK016020">
    <property type="protein sequence ID" value="DAF90064.1"/>
    <property type="molecule type" value="Genomic_DNA"/>
</dbReference>
<dbReference type="Gene3D" id="3.40.50.10810">
    <property type="entry name" value="Tandem AAA-ATPase domain"/>
    <property type="match status" value="1"/>
</dbReference>
<dbReference type="SUPFAM" id="SSF52540">
    <property type="entry name" value="P-loop containing nucleoside triphosphate hydrolases"/>
    <property type="match status" value="2"/>
</dbReference>
<accession>A0A8S5U6F5</accession>
<evidence type="ECO:0000259" key="1">
    <source>
        <dbReference type="PROSITE" id="PS51192"/>
    </source>
</evidence>